<name>A0A1Y0ITQ1_9BACL</name>
<evidence type="ECO:0000313" key="2">
    <source>
        <dbReference type="Proteomes" id="UP000195437"/>
    </source>
</evidence>
<reference evidence="2" key="1">
    <citation type="submission" date="2017-05" db="EMBL/GenBank/DDBJ databases">
        <authorList>
            <person name="Sung H."/>
        </authorList>
    </citation>
    <scope>NUCLEOTIDE SEQUENCE [LARGE SCALE GENOMIC DNA]</scope>
    <source>
        <strain evidence="2">AR23208</strain>
    </source>
</reference>
<dbReference type="EMBL" id="CP021434">
    <property type="protein sequence ID" value="ARU62773.1"/>
    <property type="molecule type" value="Genomic_DNA"/>
</dbReference>
<evidence type="ECO:0000313" key="1">
    <source>
        <dbReference type="EMBL" id="ARU62773.1"/>
    </source>
</evidence>
<proteinExistence type="predicted"/>
<dbReference type="Proteomes" id="UP000195437">
    <property type="component" value="Chromosome"/>
</dbReference>
<organism evidence="1 2">
    <name type="scientific">Tumebacillus avium</name>
    <dbReference type="NCBI Taxonomy" id="1903704"/>
    <lineage>
        <taxon>Bacteria</taxon>
        <taxon>Bacillati</taxon>
        <taxon>Bacillota</taxon>
        <taxon>Bacilli</taxon>
        <taxon>Bacillales</taxon>
        <taxon>Alicyclobacillaceae</taxon>
        <taxon>Tumebacillus</taxon>
    </lineage>
</organism>
<protein>
    <submittedName>
        <fullName evidence="1">Uncharacterized protein</fullName>
    </submittedName>
</protein>
<dbReference type="RefSeq" id="WP_087458123.1">
    <property type="nucleotide sequence ID" value="NZ_CP021434.1"/>
</dbReference>
<sequence>MLAEFELRSNSITCYRFILDIEQLQVVSDELSAKLTFHPQFESPIGLLDDYISLLGGHVELDSRVKVDIPVQAKLPGRPFWIPLSNKMIQYIEENRVPQQEIEISLSFYAVCHIPNNYYRSRNDSEWEKRIDQALKLVTGKMSTFTVYPPVRVRIHREKWSNLLKDAGYKSFELLELPTLNLRPKQSDRWLQVTGRFEEFIHKERMGYYEDCMRNARILLEDVMVLLASHTGVQLNQKQASGKIESLVASLKKRFPTIIDSIESLEWLMKSINLSSRAHHHGGEVVVAMGGMRKQVKYISYLLAALLSASVTLLEDFVPENEST</sequence>
<accession>A0A1Y0ITQ1</accession>
<dbReference type="KEGG" id="tum:CBW65_18705"/>
<dbReference type="OrthoDB" id="7058132at2"/>
<keyword evidence="2" id="KW-1185">Reference proteome</keyword>
<dbReference type="AlphaFoldDB" id="A0A1Y0ITQ1"/>
<gene>
    <name evidence="1" type="ORF">CBW65_18705</name>
</gene>